<protein>
    <submittedName>
        <fullName evidence="1">Uncharacterized protein</fullName>
    </submittedName>
</protein>
<dbReference type="Proteomes" id="UP001159363">
    <property type="component" value="Chromosome 1"/>
</dbReference>
<proteinExistence type="predicted"/>
<evidence type="ECO:0000313" key="1">
    <source>
        <dbReference type="EMBL" id="KAJ8896952.1"/>
    </source>
</evidence>
<reference evidence="1 2" key="1">
    <citation type="submission" date="2023-02" db="EMBL/GenBank/DDBJ databases">
        <title>LHISI_Scaffold_Assembly.</title>
        <authorList>
            <person name="Stuart O.P."/>
            <person name="Cleave R."/>
            <person name="Magrath M.J.L."/>
            <person name="Mikheyev A.S."/>
        </authorList>
    </citation>
    <scope>NUCLEOTIDE SEQUENCE [LARGE SCALE GENOMIC DNA]</scope>
    <source>
        <strain evidence="1">Daus_M_001</strain>
        <tissue evidence="1">Leg muscle</tissue>
    </source>
</reference>
<organism evidence="1 2">
    <name type="scientific">Dryococelus australis</name>
    <dbReference type="NCBI Taxonomy" id="614101"/>
    <lineage>
        <taxon>Eukaryota</taxon>
        <taxon>Metazoa</taxon>
        <taxon>Ecdysozoa</taxon>
        <taxon>Arthropoda</taxon>
        <taxon>Hexapoda</taxon>
        <taxon>Insecta</taxon>
        <taxon>Pterygota</taxon>
        <taxon>Neoptera</taxon>
        <taxon>Polyneoptera</taxon>
        <taxon>Phasmatodea</taxon>
        <taxon>Verophasmatodea</taxon>
        <taxon>Anareolatae</taxon>
        <taxon>Phasmatidae</taxon>
        <taxon>Eurycanthinae</taxon>
        <taxon>Dryococelus</taxon>
    </lineage>
</organism>
<evidence type="ECO:0000313" key="2">
    <source>
        <dbReference type="Proteomes" id="UP001159363"/>
    </source>
</evidence>
<dbReference type="Pfam" id="PF03564">
    <property type="entry name" value="DUF1759"/>
    <property type="match status" value="1"/>
</dbReference>
<accession>A0ABQ9IJW5</accession>
<dbReference type="EMBL" id="JARBHB010000001">
    <property type="protein sequence ID" value="KAJ8896952.1"/>
    <property type="molecule type" value="Genomic_DNA"/>
</dbReference>
<keyword evidence="2" id="KW-1185">Reference proteome</keyword>
<name>A0ABQ9IJW5_9NEOP</name>
<gene>
    <name evidence="1" type="ORF">PR048_002298</name>
</gene>
<sequence length="166" mass="18923">MNDKEDFDKDLYYKQLNDFDNIYYGVMSYLATIQDESAVTYLPRHKSHVSLPTIHLPSFYGKPTEMINFSNLFSTLMVSNEHLSNFEKLLYLKSSQLAEPLSLIQLPMTADNFVAAWQLLNKRFNKKRLIVSDHLDALVQTSTVSLSSPAIVTTFVSLLKEHAAAL</sequence>
<dbReference type="InterPro" id="IPR005312">
    <property type="entry name" value="DUF1759"/>
</dbReference>
<comment type="caution">
    <text evidence="1">The sequence shown here is derived from an EMBL/GenBank/DDBJ whole genome shotgun (WGS) entry which is preliminary data.</text>
</comment>